<feature type="non-terminal residue" evidence="8">
    <location>
        <position position="311"/>
    </location>
</feature>
<evidence type="ECO:0000256" key="5">
    <source>
        <dbReference type="ARBA" id="ARBA00023015"/>
    </source>
</evidence>
<dbReference type="CDD" id="cd04455">
    <property type="entry name" value="S1_NusA"/>
    <property type="match status" value="1"/>
</dbReference>
<organism evidence="8 9">
    <name type="scientific">Candidatus Komeilibacteria bacterium CG_4_9_14_0_8_um_filter_36_9</name>
    <dbReference type="NCBI Taxonomy" id="1974473"/>
    <lineage>
        <taxon>Bacteria</taxon>
        <taxon>Candidatus Komeiliibacteriota</taxon>
    </lineage>
</organism>
<dbReference type="SUPFAM" id="SSF54814">
    <property type="entry name" value="Prokaryotic type KH domain (KH-domain type II)"/>
    <property type="match status" value="1"/>
</dbReference>
<keyword evidence="2" id="KW-0963">Cytoplasm</keyword>
<dbReference type="SUPFAM" id="SSF69705">
    <property type="entry name" value="Transcription factor NusA, N-terminal domain"/>
    <property type="match status" value="1"/>
</dbReference>
<reference evidence="9" key="1">
    <citation type="submission" date="2017-09" db="EMBL/GenBank/DDBJ databases">
        <title>Depth-based differentiation of microbial function through sediment-hosted aquifers and enrichment of novel symbionts in the deep terrestrial subsurface.</title>
        <authorList>
            <person name="Probst A.J."/>
            <person name="Ladd B."/>
            <person name="Jarett J.K."/>
            <person name="Geller-Mcgrath D.E."/>
            <person name="Sieber C.M.K."/>
            <person name="Emerson J.B."/>
            <person name="Anantharaman K."/>
            <person name="Thomas B.C."/>
            <person name="Malmstrom R."/>
            <person name="Stieglmeier M."/>
            <person name="Klingl A."/>
            <person name="Woyke T."/>
            <person name="Ryan C.M."/>
            <person name="Banfield J.F."/>
        </authorList>
    </citation>
    <scope>NUCLEOTIDE SEQUENCE [LARGE SCALE GENOMIC DNA]</scope>
</reference>
<dbReference type="Pfam" id="PF08529">
    <property type="entry name" value="NusA_N"/>
    <property type="match status" value="1"/>
</dbReference>
<dbReference type="InterPro" id="IPR010213">
    <property type="entry name" value="TF_NusA"/>
</dbReference>
<protein>
    <submittedName>
        <fullName evidence="8">Transcription termination factor NusA</fullName>
    </submittedName>
</protein>
<dbReference type="FunFam" id="3.30.300.20:FF:000002">
    <property type="entry name" value="Transcription termination/antitermination protein NusA"/>
    <property type="match status" value="1"/>
</dbReference>
<dbReference type="InterPro" id="IPR013735">
    <property type="entry name" value="TF_NusA_N"/>
</dbReference>
<dbReference type="PROSITE" id="PS50126">
    <property type="entry name" value="S1"/>
    <property type="match status" value="1"/>
</dbReference>
<keyword evidence="3" id="KW-0889">Transcription antitermination</keyword>
<dbReference type="SMART" id="SM00316">
    <property type="entry name" value="S1"/>
    <property type="match status" value="1"/>
</dbReference>
<dbReference type="GO" id="GO:0003723">
    <property type="term" value="F:RNA binding"/>
    <property type="evidence" value="ECO:0007669"/>
    <property type="project" value="UniProtKB-KW"/>
</dbReference>
<comment type="caution">
    <text evidence="8">The sequence shown here is derived from an EMBL/GenBank/DDBJ whole genome shotgun (WGS) entry which is preliminary data.</text>
</comment>
<evidence type="ECO:0000259" key="7">
    <source>
        <dbReference type="PROSITE" id="PS50126"/>
    </source>
</evidence>
<dbReference type="InterPro" id="IPR012340">
    <property type="entry name" value="NA-bd_OB-fold"/>
</dbReference>
<dbReference type="GO" id="GO:0031564">
    <property type="term" value="P:transcription antitermination"/>
    <property type="evidence" value="ECO:0007669"/>
    <property type="project" value="UniProtKB-KW"/>
</dbReference>
<keyword evidence="6" id="KW-0804">Transcription</keyword>
<dbReference type="InterPro" id="IPR036555">
    <property type="entry name" value="NusA_N_sf"/>
</dbReference>
<dbReference type="CDD" id="cd02134">
    <property type="entry name" value="KH-II_NusA_rpt1"/>
    <property type="match status" value="1"/>
</dbReference>
<evidence type="ECO:0000256" key="4">
    <source>
        <dbReference type="ARBA" id="ARBA00022884"/>
    </source>
</evidence>
<dbReference type="Pfam" id="PF00575">
    <property type="entry name" value="S1"/>
    <property type="match status" value="1"/>
</dbReference>
<dbReference type="NCBIfam" id="TIGR01953">
    <property type="entry name" value="NusA"/>
    <property type="match status" value="1"/>
</dbReference>
<keyword evidence="1" id="KW-0806">Transcription termination</keyword>
<dbReference type="InterPro" id="IPR003029">
    <property type="entry name" value="S1_domain"/>
</dbReference>
<proteinExistence type="predicted"/>
<dbReference type="Proteomes" id="UP000230136">
    <property type="component" value="Unassembled WGS sequence"/>
</dbReference>
<dbReference type="Gene3D" id="2.40.50.140">
    <property type="entry name" value="Nucleic acid-binding proteins"/>
    <property type="match status" value="1"/>
</dbReference>
<keyword evidence="4" id="KW-0694">RNA-binding</keyword>
<evidence type="ECO:0000313" key="9">
    <source>
        <dbReference type="Proteomes" id="UP000230136"/>
    </source>
</evidence>
<dbReference type="SUPFAM" id="SSF50249">
    <property type="entry name" value="Nucleic acid-binding proteins"/>
    <property type="match status" value="1"/>
</dbReference>
<dbReference type="InterPro" id="IPR025249">
    <property type="entry name" value="TF_NusA_KH_1st"/>
</dbReference>
<evidence type="ECO:0000256" key="3">
    <source>
        <dbReference type="ARBA" id="ARBA00022814"/>
    </source>
</evidence>
<evidence type="ECO:0000313" key="8">
    <source>
        <dbReference type="EMBL" id="PJC01982.1"/>
    </source>
</evidence>
<evidence type="ECO:0000256" key="6">
    <source>
        <dbReference type="ARBA" id="ARBA00023163"/>
    </source>
</evidence>
<dbReference type="Pfam" id="PF13184">
    <property type="entry name" value="KH_NusA_1st"/>
    <property type="match status" value="1"/>
</dbReference>
<dbReference type="Gene3D" id="3.30.1480.10">
    <property type="entry name" value="NusA, N-terminal domain"/>
    <property type="match status" value="1"/>
</dbReference>
<feature type="domain" description="S1 motif" evidence="7">
    <location>
        <begin position="169"/>
        <end position="233"/>
    </location>
</feature>
<evidence type="ECO:0000256" key="2">
    <source>
        <dbReference type="ARBA" id="ARBA00022490"/>
    </source>
</evidence>
<keyword evidence="5" id="KW-0805">Transcription regulation</keyword>
<dbReference type="GO" id="GO:0005829">
    <property type="term" value="C:cytosol"/>
    <property type="evidence" value="ECO:0007669"/>
    <property type="project" value="TreeGrafter"/>
</dbReference>
<gene>
    <name evidence="8" type="primary">nusA</name>
    <name evidence="8" type="ORF">CO073_01870</name>
</gene>
<dbReference type="InterPro" id="IPR030842">
    <property type="entry name" value="TF_NusA_bacterial"/>
</dbReference>
<dbReference type="AlphaFoldDB" id="A0A2M8DRJ0"/>
<evidence type="ECO:0000256" key="1">
    <source>
        <dbReference type="ARBA" id="ARBA00022472"/>
    </source>
</evidence>
<dbReference type="GO" id="GO:0003700">
    <property type="term" value="F:DNA-binding transcription factor activity"/>
    <property type="evidence" value="ECO:0007669"/>
    <property type="project" value="InterPro"/>
</dbReference>
<sequence>MAEKNEIKQAIEQICEEKNIKYDLVIETIEAALAAAYRKDFGEKNQNIKTEFDAETGNAKVYDVKTIVEDMDLEEQEKMWEEIRERKEGGEEIAEEDELKHFNPKTEIMISEAKEIKKGIKIGDELIQELEIPEAFGRMAAQTAKQVIIQRLREVERETIYTDFKDKEGQLVTGTVQRREGRLVMVDIGNAIGIIPMDEQVMNEKYNTGQRLRVLVLSVEMANKGPQIILSRSHPDVLKEIFSMEVPEIGAGTVEIKAIAREAGARSKVAVWTEDDNIDPVGSCVGQRGTRVQTIINELNGEKIDIIEWDE</sequence>
<dbReference type="PANTHER" id="PTHR22648">
    <property type="entry name" value="TRANSCRIPTION TERMINATION FACTOR NUSA"/>
    <property type="match status" value="1"/>
</dbReference>
<dbReference type="InterPro" id="IPR015946">
    <property type="entry name" value="KH_dom-like_a/b"/>
</dbReference>
<dbReference type="Gene3D" id="3.30.300.20">
    <property type="match status" value="1"/>
</dbReference>
<dbReference type="EMBL" id="PFSY01000081">
    <property type="protein sequence ID" value="PJC01982.1"/>
    <property type="molecule type" value="Genomic_DNA"/>
</dbReference>
<accession>A0A2M8DRJ0</accession>
<dbReference type="PANTHER" id="PTHR22648:SF0">
    <property type="entry name" value="TRANSCRIPTION TERMINATION_ANTITERMINATION PROTEIN NUSA"/>
    <property type="match status" value="1"/>
</dbReference>
<dbReference type="GO" id="GO:0006353">
    <property type="term" value="P:DNA-templated transcription termination"/>
    <property type="evidence" value="ECO:0007669"/>
    <property type="project" value="UniProtKB-KW"/>
</dbReference>
<name>A0A2M8DRJ0_9BACT</name>
<dbReference type="InterPro" id="IPR009019">
    <property type="entry name" value="KH_sf_prok-type"/>
</dbReference>